<dbReference type="AlphaFoldDB" id="A0A0K0F3J9"/>
<dbReference type="InterPro" id="IPR008974">
    <property type="entry name" value="TRAF-like"/>
</dbReference>
<evidence type="ECO:0000259" key="1">
    <source>
        <dbReference type="PROSITE" id="PS50144"/>
    </source>
</evidence>
<dbReference type="WBParaSite" id="SVE_0338300.1">
    <property type="protein sequence ID" value="SVE_0338300.1"/>
    <property type="gene ID" value="SVE_0338300"/>
</dbReference>
<dbReference type="InterPro" id="IPR002083">
    <property type="entry name" value="MATH/TRAF_dom"/>
</dbReference>
<reference evidence="3" key="2">
    <citation type="submission" date="2015-08" db="UniProtKB">
        <authorList>
            <consortium name="WormBaseParasite"/>
        </authorList>
    </citation>
    <scope>IDENTIFICATION</scope>
</reference>
<dbReference type="SUPFAM" id="SSF49599">
    <property type="entry name" value="TRAF domain-like"/>
    <property type="match status" value="1"/>
</dbReference>
<dbReference type="Proteomes" id="UP000035680">
    <property type="component" value="Unassembled WGS sequence"/>
</dbReference>
<evidence type="ECO:0000313" key="3">
    <source>
        <dbReference type="WBParaSite" id="SVE_0338300.1"/>
    </source>
</evidence>
<evidence type="ECO:0000313" key="2">
    <source>
        <dbReference type="Proteomes" id="UP000035680"/>
    </source>
</evidence>
<dbReference type="Gene3D" id="2.60.210.10">
    <property type="entry name" value="Apoptosis, Tumor Necrosis Factor Receptor Associated Protein 2, Chain A"/>
    <property type="match status" value="1"/>
</dbReference>
<organism evidence="2 3">
    <name type="scientific">Strongyloides venezuelensis</name>
    <name type="common">Threadworm</name>
    <dbReference type="NCBI Taxonomy" id="75913"/>
    <lineage>
        <taxon>Eukaryota</taxon>
        <taxon>Metazoa</taxon>
        <taxon>Ecdysozoa</taxon>
        <taxon>Nematoda</taxon>
        <taxon>Chromadorea</taxon>
        <taxon>Rhabditida</taxon>
        <taxon>Tylenchina</taxon>
        <taxon>Panagrolaimomorpha</taxon>
        <taxon>Strongyloidoidea</taxon>
        <taxon>Strongyloididae</taxon>
        <taxon>Strongyloides</taxon>
    </lineage>
</organism>
<name>A0A0K0F3J9_STRVS</name>
<reference evidence="2" key="1">
    <citation type="submission" date="2014-07" db="EMBL/GenBank/DDBJ databases">
        <authorList>
            <person name="Martin A.A"/>
            <person name="De Silva N."/>
        </authorList>
    </citation>
    <scope>NUCLEOTIDE SEQUENCE</scope>
</reference>
<proteinExistence type="predicted"/>
<dbReference type="PROSITE" id="PS50144">
    <property type="entry name" value="MATH"/>
    <property type="match status" value="1"/>
</dbReference>
<accession>A0A0K0F3J9</accession>
<dbReference type="Pfam" id="PF22486">
    <property type="entry name" value="MATH_2"/>
    <property type="match status" value="1"/>
</dbReference>
<feature type="domain" description="MATH" evidence="1">
    <location>
        <begin position="17"/>
        <end position="130"/>
    </location>
</feature>
<protein>
    <submittedName>
        <fullName evidence="3">Speckle-type POZ protein-like (inferred by orthology to a human protein)</fullName>
    </submittedName>
</protein>
<keyword evidence="2" id="KW-1185">Reference proteome</keyword>
<sequence length="171" mass="19765">MIFAISDVLYTDQTDNCFKYIYTIENFSLRPEKIGEKIISPIFVVGSKERSEWCLFVCPNGNEEESKEYVSVYLALLKPNKAKVKFCLSILNDKEEKNNIRIVDNIIDLNKRDKSNGLLVNDKLTILCEAEIFELESENHENSVANALFDFGRTIFNILTHKYTTHKNSQL</sequence>
<dbReference type="STRING" id="75913.A0A0K0F3J9"/>